<evidence type="ECO:0000256" key="1">
    <source>
        <dbReference type="SAM" id="MobiDB-lite"/>
    </source>
</evidence>
<sequence length="102" mass="11435">MREREAWDGASGGSPAGAEEAARRAGGAQAVRDRRSVRVDYRRTRRDWRATFPDLPGFEMRGRTLAETRRLVRQELTGRFGAQVVVSDRVVGASRTHKPLRG</sequence>
<comment type="caution">
    <text evidence="2">The sequence shown here is derived from an EMBL/GenBank/DDBJ whole genome shotgun (WGS) entry which is preliminary data.</text>
</comment>
<protein>
    <submittedName>
        <fullName evidence="2">Uncharacterized protein</fullName>
    </submittedName>
</protein>
<evidence type="ECO:0000313" key="2">
    <source>
        <dbReference type="EMBL" id="GAA3117144.1"/>
    </source>
</evidence>
<evidence type="ECO:0000313" key="3">
    <source>
        <dbReference type="Proteomes" id="UP001500320"/>
    </source>
</evidence>
<name>A0ABP6MLL0_9ACTN</name>
<reference evidence="3" key="1">
    <citation type="journal article" date="2019" name="Int. J. Syst. Evol. Microbiol.">
        <title>The Global Catalogue of Microorganisms (GCM) 10K type strain sequencing project: providing services to taxonomists for standard genome sequencing and annotation.</title>
        <authorList>
            <consortium name="The Broad Institute Genomics Platform"/>
            <consortium name="The Broad Institute Genome Sequencing Center for Infectious Disease"/>
            <person name="Wu L."/>
            <person name="Ma J."/>
        </authorList>
    </citation>
    <scope>NUCLEOTIDE SEQUENCE [LARGE SCALE GENOMIC DNA]</scope>
    <source>
        <strain evidence="3">JCM 9373</strain>
    </source>
</reference>
<accession>A0ABP6MLL0</accession>
<feature type="region of interest" description="Disordered" evidence="1">
    <location>
        <begin position="1"/>
        <end position="36"/>
    </location>
</feature>
<keyword evidence="3" id="KW-1185">Reference proteome</keyword>
<feature type="compositionally biased region" description="Low complexity" evidence="1">
    <location>
        <begin position="16"/>
        <end position="28"/>
    </location>
</feature>
<gene>
    <name evidence="2" type="ORF">GCM10010466_05170</name>
</gene>
<proteinExistence type="predicted"/>
<organism evidence="2 3">
    <name type="scientific">Planomonospora alba</name>
    <dbReference type="NCBI Taxonomy" id="161354"/>
    <lineage>
        <taxon>Bacteria</taxon>
        <taxon>Bacillati</taxon>
        <taxon>Actinomycetota</taxon>
        <taxon>Actinomycetes</taxon>
        <taxon>Streptosporangiales</taxon>
        <taxon>Streptosporangiaceae</taxon>
        <taxon>Planomonospora</taxon>
    </lineage>
</organism>
<dbReference type="EMBL" id="BAAAUT010000003">
    <property type="protein sequence ID" value="GAA3117144.1"/>
    <property type="molecule type" value="Genomic_DNA"/>
</dbReference>
<dbReference type="Proteomes" id="UP001500320">
    <property type="component" value="Unassembled WGS sequence"/>
</dbReference>